<comment type="caution">
    <text evidence="1">The sequence shown here is derived from an EMBL/GenBank/DDBJ whole genome shotgun (WGS) entry which is preliminary data.</text>
</comment>
<gene>
    <name evidence="1" type="ORF">QDS18_25605</name>
</gene>
<name>A0AAP4A2W5_PAEPO</name>
<dbReference type="EMBL" id="JARVWT010000016">
    <property type="protein sequence ID" value="MDH2334253.1"/>
    <property type="molecule type" value="Genomic_DNA"/>
</dbReference>
<evidence type="ECO:0000313" key="1">
    <source>
        <dbReference type="EMBL" id="MDH2334253.1"/>
    </source>
</evidence>
<dbReference type="Proteomes" id="UP001229409">
    <property type="component" value="Unassembled WGS sequence"/>
</dbReference>
<organism evidence="1 2">
    <name type="scientific">Paenibacillus polymyxa</name>
    <name type="common">Bacillus polymyxa</name>
    <dbReference type="NCBI Taxonomy" id="1406"/>
    <lineage>
        <taxon>Bacteria</taxon>
        <taxon>Bacillati</taxon>
        <taxon>Bacillota</taxon>
        <taxon>Bacilli</taxon>
        <taxon>Bacillales</taxon>
        <taxon>Paenibacillaceae</taxon>
        <taxon>Paenibacillus</taxon>
    </lineage>
</organism>
<proteinExistence type="predicted"/>
<protein>
    <submittedName>
        <fullName evidence="1">Uncharacterized protein</fullName>
    </submittedName>
</protein>
<sequence length="113" mass="12765">METRLIPVIDASGLRSYKEVPGGTFFEAVQFVNGLLNNGERLDMELLDLTGWEIDVLEKQAECNLIRQQMGEISSKKCAAIAANRSPRLYLNQLNGLSVKLWRLEREIKKACP</sequence>
<evidence type="ECO:0000313" key="2">
    <source>
        <dbReference type="Proteomes" id="UP001229409"/>
    </source>
</evidence>
<dbReference type="RefSeq" id="WP_279836127.1">
    <property type="nucleotide sequence ID" value="NZ_JARVWT010000016.1"/>
</dbReference>
<dbReference type="AlphaFoldDB" id="A0AAP4A2W5"/>
<reference evidence="1" key="1">
    <citation type="submission" date="2023-04" db="EMBL/GenBank/DDBJ databases">
        <title>Uncovering the Secrets of Slow-Growing Bacteria in Tropical Savanna Soil through Cultivation and Genomic Analysis.</title>
        <authorList>
            <person name="Goncalves O.S."/>
            <person name="Santana M.F."/>
        </authorList>
    </citation>
    <scope>NUCLEOTIDE SEQUENCE</scope>
    <source>
        <strain evidence="1">ANTI</strain>
    </source>
</reference>
<accession>A0AAP4A2W5</accession>